<dbReference type="SMART" id="SM00347">
    <property type="entry name" value="HTH_MARR"/>
    <property type="match status" value="1"/>
</dbReference>
<dbReference type="GO" id="GO:0003700">
    <property type="term" value="F:DNA-binding transcription factor activity"/>
    <property type="evidence" value="ECO:0007669"/>
    <property type="project" value="InterPro"/>
</dbReference>
<dbReference type="RefSeq" id="WP_017987440.1">
    <property type="nucleotide sequence ID" value="NZ_AQUL01000001.1"/>
</dbReference>
<dbReference type="SUPFAM" id="SSF46785">
    <property type="entry name" value="Winged helix' DNA-binding domain"/>
    <property type="match status" value="1"/>
</dbReference>
<gene>
    <name evidence="2" type="ORF">AMETH_1488</name>
</gene>
<dbReference type="AlphaFoldDB" id="A0A076MS06"/>
<dbReference type="PATRIC" id="fig|1068978.7.peg.1567"/>
<evidence type="ECO:0000259" key="1">
    <source>
        <dbReference type="PROSITE" id="PS50995"/>
    </source>
</evidence>
<evidence type="ECO:0000313" key="3">
    <source>
        <dbReference type="Proteomes" id="UP000062973"/>
    </source>
</evidence>
<dbReference type="InterPro" id="IPR039422">
    <property type="entry name" value="MarR/SlyA-like"/>
</dbReference>
<dbReference type="InterPro" id="IPR000835">
    <property type="entry name" value="HTH_MarR-typ"/>
</dbReference>
<dbReference type="Gene3D" id="1.10.10.10">
    <property type="entry name" value="Winged helix-like DNA-binding domain superfamily/Winged helix DNA-binding domain"/>
    <property type="match status" value="1"/>
</dbReference>
<dbReference type="KEGG" id="amq:AMETH_1488"/>
<dbReference type="InterPro" id="IPR036390">
    <property type="entry name" value="WH_DNA-bd_sf"/>
</dbReference>
<organism evidence="2 3">
    <name type="scientific">Amycolatopsis methanolica 239</name>
    <dbReference type="NCBI Taxonomy" id="1068978"/>
    <lineage>
        <taxon>Bacteria</taxon>
        <taxon>Bacillati</taxon>
        <taxon>Actinomycetota</taxon>
        <taxon>Actinomycetes</taxon>
        <taxon>Pseudonocardiales</taxon>
        <taxon>Pseudonocardiaceae</taxon>
        <taxon>Amycolatopsis</taxon>
        <taxon>Amycolatopsis methanolica group</taxon>
    </lineage>
</organism>
<dbReference type="PANTHER" id="PTHR33164:SF43">
    <property type="entry name" value="HTH-TYPE TRANSCRIPTIONAL REPRESSOR YETL"/>
    <property type="match status" value="1"/>
</dbReference>
<name>A0A076MS06_AMYME</name>
<keyword evidence="3" id="KW-1185">Reference proteome</keyword>
<proteinExistence type="predicted"/>
<dbReference type="Pfam" id="PF12802">
    <property type="entry name" value="MarR_2"/>
    <property type="match status" value="1"/>
</dbReference>
<evidence type="ECO:0000313" key="2">
    <source>
        <dbReference type="EMBL" id="AIJ21580.1"/>
    </source>
</evidence>
<dbReference type="OrthoDB" id="69852at2"/>
<dbReference type="EMBL" id="CP009110">
    <property type="protein sequence ID" value="AIJ21580.1"/>
    <property type="molecule type" value="Genomic_DNA"/>
</dbReference>
<reference evidence="2 3" key="1">
    <citation type="submission" date="2014-07" db="EMBL/GenBank/DDBJ databases">
        <title>Whole Genome Sequence of the Amycolatopsis methanolica 239.</title>
        <authorList>
            <person name="Tang B."/>
        </authorList>
    </citation>
    <scope>NUCLEOTIDE SEQUENCE [LARGE SCALE GENOMIC DNA]</scope>
    <source>
        <strain evidence="2 3">239</strain>
    </source>
</reference>
<dbReference type="InterPro" id="IPR036388">
    <property type="entry name" value="WH-like_DNA-bd_sf"/>
</dbReference>
<dbReference type="HOGENOM" id="CLU_083287_10_0_11"/>
<protein>
    <submittedName>
        <fullName evidence="2">MarR family transcriptional regulator</fullName>
    </submittedName>
</protein>
<dbReference type="STRING" id="1068978.AMETH_1488"/>
<dbReference type="PANTHER" id="PTHR33164">
    <property type="entry name" value="TRANSCRIPTIONAL REGULATOR, MARR FAMILY"/>
    <property type="match status" value="1"/>
</dbReference>
<feature type="domain" description="HTH marR-type" evidence="1">
    <location>
        <begin position="3"/>
        <end position="135"/>
    </location>
</feature>
<accession>A0A076MS06</accession>
<dbReference type="GO" id="GO:0006950">
    <property type="term" value="P:response to stress"/>
    <property type="evidence" value="ECO:0007669"/>
    <property type="project" value="TreeGrafter"/>
</dbReference>
<dbReference type="PROSITE" id="PS50995">
    <property type="entry name" value="HTH_MARR_2"/>
    <property type="match status" value="1"/>
</dbReference>
<sequence length="136" mass="14751">MASWPTGRLLSAAARLVEQRWTARLETLGLSHAGLIALHTLRGGPLSQRALARRCQVTDQTMSRTLDRLSRSGYVTRVPDPLDGRRSLARLTPAGEEALATSEQIAREDSSVIGALGDDAAFRRQLIELIGHLTGP</sequence>
<dbReference type="eggNOG" id="COG1846">
    <property type="taxonomic scope" value="Bacteria"/>
</dbReference>
<dbReference type="Proteomes" id="UP000062973">
    <property type="component" value="Chromosome"/>
</dbReference>